<evidence type="ECO:0000313" key="2">
    <source>
        <dbReference type="EMBL" id="PKU76733.1"/>
    </source>
</evidence>
<evidence type="ECO:0000259" key="1">
    <source>
        <dbReference type="Pfam" id="PF13960"/>
    </source>
</evidence>
<feature type="domain" description="DUF4218" evidence="1">
    <location>
        <begin position="30"/>
        <end position="93"/>
    </location>
</feature>
<sequence length="93" mass="11027">MQCLLPSPFSFLPYSILNPLIELCIFFKNLCSTKFNAEHLIHMENNNTFILCKLEKIFPPPFFDSMEHLLVHLPYEAIIGGLVQYQWMYPFER</sequence>
<dbReference type="InterPro" id="IPR025452">
    <property type="entry name" value="DUF4218"/>
</dbReference>
<organism evidence="2 3">
    <name type="scientific">Dendrobium catenatum</name>
    <dbReference type="NCBI Taxonomy" id="906689"/>
    <lineage>
        <taxon>Eukaryota</taxon>
        <taxon>Viridiplantae</taxon>
        <taxon>Streptophyta</taxon>
        <taxon>Embryophyta</taxon>
        <taxon>Tracheophyta</taxon>
        <taxon>Spermatophyta</taxon>
        <taxon>Magnoliopsida</taxon>
        <taxon>Liliopsida</taxon>
        <taxon>Asparagales</taxon>
        <taxon>Orchidaceae</taxon>
        <taxon>Epidendroideae</taxon>
        <taxon>Malaxideae</taxon>
        <taxon>Dendrobiinae</taxon>
        <taxon>Dendrobium</taxon>
    </lineage>
</organism>
<keyword evidence="3" id="KW-1185">Reference proteome</keyword>
<protein>
    <recommendedName>
        <fullName evidence="1">DUF4218 domain-containing protein</fullName>
    </recommendedName>
</protein>
<reference evidence="2 3" key="1">
    <citation type="journal article" date="2016" name="Sci. Rep.">
        <title>The Dendrobium catenatum Lindl. genome sequence provides insights into polysaccharide synthase, floral development and adaptive evolution.</title>
        <authorList>
            <person name="Zhang G.Q."/>
            <person name="Xu Q."/>
            <person name="Bian C."/>
            <person name="Tsai W.C."/>
            <person name="Yeh C.M."/>
            <person name="Liu K.W."/>
            <person name="Yoshida K."/>
            <person name="Zhang L.S."/>
            <person name="Chang S.B."/>
            <person name="Chen F."/>
            <person name="Shi Y."/>
            <person name="Su Y.Y."/>
            <person name="Zhang Y.Q."/>
            <person name="Chen L.J."/>
            <person name="Yin Y."/>
            <person name="Lin M."/>
            <person name="Huang H."/>
            <person name="Deng H."/>
            <person name="Wang Z.W."/>
            <person name="Zhu S.L."/>
            <person name="Zhao X."/>
            <person name="Deng C."/>
            <person name="Niu S.C."/>
            <person name="Huang J."/>
            <person name="Wang M."/>
            <person name="Liu G.H."/>
            <person name="Yang H.J."/>
            <person name="Xiao X.J."/>
            <person name="Hsiao Y.Y."/>
            <person name="Wu W.L."/>
            <person name="Chen Y.Y."/>
            <person name="Mitsuda N."/>
            <person name="Ohme-Takagi M."/>
            <person name="Luo Y.B."/>
            <person name="Van de Peer Y."/>
            <person name="Liu Z.J."/>
        </authorList>
    </citation>
    <scope>NUCLEOTIDE SEQUENCE [LARGE SCALE GENOMIC DNA]</scope>
    <source>
        <tissue evidence="2">The whole plant</tissue>
    </source>
</reference>
<name>A0A2I0WM54_9ASPA</name>
<dbReference type="Proteomes" id="UP000233837">
    <property type="component" value="Unassembled WGS sequence"/>
</dbReference>
<dbReference type="EMBL" id="KZ502537">
    <property type="protein sequence ID" value="PKU76733.1"/>
    <property type="molecule type" value="Genomic_DNA"/>
</dbReference>
<dbReference type="PANTHER" id="PTHR48258">
    <property type="entry name" value="DUF4218 DOMAIN-CONTAINING PROTEIN-RELATED"/>
    <property type="match status" value="1"/>
</dbReference>
<dbReference type="PANTHER" id="PTHR48258:SF4">
    <property type="entry name" value="DUF4216 DOMAIN-CONTAINING PROTEIN"/>
    <property type="match status" value="1"/>
</dbReference>
<accession>A0A2I0WM54</accession>
<evidence type="ECO:0000313" key="3">
    <source>
        <dbReference type="Proteomes" id="UP000233837"/>
    </source>
</evidence>
<dbReference type="AlphaFoldDB" id="A0A2I0WM54"/>
<reference evidence="2 3" key="2">
    <citation type="journal article" date="2017" name="Nature">
        <title>The Apostasia genome and the evolution of orchids.</title>
        <authorList>
            <person name="Zhang G.Q."/>
            <person name="Liu K.W."/>
            <person name="Li Z."/>
            <person name="Lohaus R."/>
            <person name="Hsiao Y.Y."/>
            <person name="Niu S.C."/>
            <person name="Wang J.Y."/>
            <person name="Lin Y.C."/>
            <person name="Xu Q."/>
            <person name="Chen L.J."/>
            <person name="Yoshida K."/>
            <person name="Fujiwara S."/>
            <person name="Wang Z.W."/>
            <person name="Zhang Y.Q."/>
            <person name="Mitsuda N."/>
            <person name="Wang M."/>
            <person name="Liu G.H."/>
            <person name="Pecoraro L."/>
            <person name="Huang H.X."/>
            <person name="Xiao X.J."/>
            <person name="Lin M."/>
            <person name="Wu X.Y."/>
            <person name="Wu W.L."/>
            <person name="Chen Y.Y."/>
            <person name="Chang S.B."/>
            <person name="Sakamoto S."/>
            <person name="Ohme-Takagi M."/>
            <person name="Yagi M."/>
            <person name="Zeng S.J."/>
            <person name="Shen C.Y."/>
            <person name="Yeh C.M."/>
            <person name="Luo Y.B."/>
            <person name="Tsai W.C."/>
            <person name="Van de Peer Y."/>
            <person name="Liu Z.J."/>
        </authorList>
    </citation>
    <scope>NUCLEOTIDE SEQUENCE [LARGE SCALE GENOMIC DNA]</scope>
    <source>
        <tissue evidence="2">The whole plant</tissue>
    </source>
</reference>
<dbReference type="Pfam" id="PF13960">
    <property type="entry name" value="DUF4218"/>
    <property type="match status" value="1"/>
</dbReference>
<proteinExistence type="predicted"/>
<gene>
    <name evidence="2" type="ORF">MA16_Dca001339</name>
</gene>